<dbReference type="Gene3D" id="1.10.10.10">
    <property type="entry name" value="Winged helix-like DNA-binding domain superfamily/Winged helix DNA-binding domain"/>
    <property type="match status" value="1"/>
</dbReference>
<gene>
    <name evidence="1" type="ORF">G9444_5450</name>
</gene>
<dbReference type="PRINTS" id="PR00598">
    <property type="entry name" value="HTHMARR"/>
</dbReference>
<organism evidence="1 2">
    <name type="scientific">Rhodococcus erythropolis</name>
    <name type="common">Arthrobacter picolinophilus</name>
    <dbReference type="NCBI Taxonomy" id="1833"/>
    <lineage>
        <taxon>Bacteria</taxon>
        <taxon>Bacillati</taxon>
        <taxon>Actinomycetota</taxon>
        <taxon>Actinomycetes</taxon>
        <taxon>Mycobacteriales</taxon>
        <taxon>Nocardiaceae</taxon>
        <taxon>Rhodococcus</taxon>
        <taxon>Rhodococcus erythropolis group</taxon>
    </lineage>
</organism>
<dbReference type="PANTHER" id="PTHR33164:SF106">
    <property type="entry name" value="TRANSCRIPTIONAL REGULATORY PROTEIN"/>
    <property type="match status" value="1"/>
</dbReference>
<proteinExistence type="predicted"/>
<name>A0A1Q4JWU1_RHOER</name>
<dbReference type="PROSITE" id="PS50995">
    <property type="entry name" value="HTH_MARR_2"/>
    <property type="match status" value="1"/>
</dbReference>
<protein>
    <submittedName>
        <fullName evidence="1">MarR family transcriptional regulator</fullName>
    </submittedName>
</protein>
<accession>A0A1Q4JWU1</accession>
<dbReference type="Proteomes" id="UP000502345">
    <property type="component" value="Chromosome"/>
</dbReference>
<dbReference type="SUPFAM" id="SSF46785">
    <property type="entry name" value="Winged helix' DNA-binding domain"/>
    <property type="match status" value="1"/>
</dbReference>
<dbReference type="EMBL" id="CP050124">
    <property type="protein sequence ID" value="QIP42693.1"/>
    <property type="molecule type" value="Genomic_DNA"/>
</dbReference>
<reference evidence="1 2" key="1">
    <citation type="submission" date="2020-03" db="EMBL/GenBank/DDBJ databases">
        <title>Screen low temperature-resistant strains for efficient degradation of petroleum hydrocarbons under the low temperature.</title>
        <authorList>
            <person name="Wang Y."/>
            <person name="Chen J."/>
        </authorList>
    </citation>
    <scope>NUCLEOTIDE SEQUENCE [LARGE SCALE GENOMIC DNA]</scope>
    <source>
        <strain evidence="1 2">KB1</strain>
    </source>
</reference>
<dbReference type="GO" id="GO:0003700">
    <property type="term" value="F:DNA-binding transcription factor activity"/>
    <property type="evidence" value="ECO:0007669"/>
    <property type="project" value="InterPro"/>
</dbReference>
<dbReference type="RefSeq" id="WP_064687758.1">
    <property type="nucleotide sequence ID" value="NZ_CP050124.1"/>
</dbReference>
<dbReference type="InterPro" id="IPR039422">
    <property type="entry name" value="MarR/SlyA-like"/>
</dbReference>
<dbReference type="Pfam" id="PF12802">
    <property type="entry name" value="MarR_2"/>
    <property type="match status" value="1"/>
</dbReference>
<dbReference type="GeneID" id="64143005"/>
<dbReference type="InterPro" id="IPR036390">
    <property type="entry name" value="WH_DNA-bd_sf"/>
</dbReference>
<dbReference type="SMART" id="SM00347">
    <property type="entry name" value="HTH_MARR"/>
    <property type="match status" value="1"/>
</dbReference>
<dbReference type="PANTHER" id="PTHR33164">
    <property type="entry name" value="TRANSCRIPTIONAL REGULATOR, MARR FAMILY"/>
    <property type="match status" value="1"/>
</dbReference>
<sequence length="159" mass="17100">MSVGDAEDEAMAIVHSLRALTVDLNVAVSGFANKYKMHSTDVRALICLLDAERSDTPATPGWLGAQLGINSASVTALVDRMVKAGHVARERDSADRRRVLLQVTPSAVTLGESYFGPLISRAVSTLGNFTATERATIASFIAAMRADVERTRVDREPSR</sequence>
<dbReference type="InterPro" id="IPR000835">
    <property type="entry name" value="HTH_MarR-typ"/>
</dbReference>
<dbReference type="InterPro" id="IPR036388">
    <property type="entry name" value="WH-like_DNA-bd_sf"/>
</dbReference>
<dbReference type="GO" id="GO:0006950">
    <property type="term" value="P:response to stress"/>
    <property type="evidence" value="ECO:0007669"/>
    <property type="project" value="TreeGrafter"/>
</dbReference>
<dbReference type="AlphaFoldDB" id="A0A1Q4JWU1"/>
<dbReference type="OrthoDB" id="3694026at2"/>
<evidence type="ECO:0000313" key="2">
    <source>
        <dbReference type="Proteomes" id="UP000502345"/>
    </source>
</evidence>
<evidence type="ECO:0000313" key="1">
    <source>
        <dbReference type="EMBL" id="QIP42693.1"/>
    </source>
</evidence>
<dbReference type="STRING" id="1833.XU06_25165"/>